<feature type="compositionally biased region" description="Basic and acidic residues" evidence="1">
    <location>
        <begin position="499"/>
        <end position="508"/>
    </location>
</feature>
<dbReference type="InterPro" id="IPR048257">
    <property type="entry name" value="DUF4590"/>
</dbReference>
<evidence type="ECO:0000313" key="3">
    <source>
        <dbReference type="Ensembl" id="ENSFHEP00000021676.1"/>
    </source>
</evidence>
<feature type="region of interest" description="Disordered" evidence="1">
    <location>
        <begin position="241"/>
        <end position="268"/>
    </location>
</feature>
<dbReference type="STRING" id="8078.ENSFHEP00000021676"/>
<dbReference type="Ensembl" id="ENSFHET00000014893.1">
    <property type="protein sequence ID" value="ENSFHEP00000021676.1"/>
    <property type="gene ID" value="ENSFHEG00000001563.1"/>
</dbReference>
<dbReference type="GeneTree" id="ENSGT00530000064485"/>
<organism evidence="3 4">
    <name type="scientific">Fundulus heteroclitus</name>
    <name type="common">Killifish</name>
    <name type="synonym">Mummichog</name>
    <dbReference type="NCBI Taxonomy" id="8078"/>
    <lineage>
        <taxon>Eukaryota</taxon>
        <taxon>Metazoa</taxon>
        <taxon>Chordata</taxon>
        <taxon>Craniata</taxon>
        <taxon>Vertebrata</taxon>
        <taxon>Euteleostomi</taxon>
        <taxon>Actinopterygii</taxon>
        <taxon>Neopterygii</taxon>
        <taxon>Teleostei</taxon>
        <taxon>Neoteleostei</taxon>
        <taxon>Acanthomorphata</taxon>
        <taxon>Ovalentaria</taxon>
        <taxon>Atherinomorphae</taxon>
        <taxon>Cyprinodontiformes</taxon>
        <taxon>Fundulidae</taxon>
        <taxon>Fundulus</taxon>
    </lineage>
</organism>
<sequence>MSHLSPGLMSAYNSLTDKHLAGYFSNTRIRRHLQRAGLITRSGRIVPDKEYRHKLIQRAHQRHVRECLAQAIFHKVLEMERLHQIEIKRKLEEFARRERVHRMKVERCKRYEEDTFHILSPHPPTGSRTVWKQPSGPEGEHSETSESPSSSRPNTAPGKMQRPVRLKPIHSNSTTASLRRSSPSRLPRSSQENNQPLNGTMDIKFPRHTTTKEVSHVMSPYCLPVINNFVTPVPPVAKKSERAAKVPASSTIRGRRLRSTTASSGPHDPPWLRSSVYQSRVRVTMVYFGKTVHLSNDLIDTRDEVRVFQQHCGGENLCVYKGKLREGDGFQFISRRHRGFPFSLTFYLNGLQVERLSSCCEFKHRKGPRLGGRHGHFGFSSVEGASPCYKCIIAMGLDKKPTPPPKRVNKDQSREQSATSLKDGPEMEPDRSGDGAASRLERESRQTPQTETAVGEQPAPVEIKVRDDYEEDFEADDEGPIEEATLQEEKSPSLSSGTEKQEQEKDASEAEDEEDNGR</sequence>
<feature type="compositionally biased region" description="Basic and acidic residues" evidence="1">
    <location>
        <begin position="423"/>
        <end position="445"/>
    </location>
</feature>
<keyword evidence="4" id="KW-1185">Reference proteome</keyword>
<evidence type="ECO:0000259" key="2">
    <source>
        <dbReference type="Pfam" id="PF15257"/>
    </source>
</evidence>
<dbReference type="InterPro" id="IPR027962">
    <property type="entry name" value="ERICH3"/>
</dbReference>
<accession>A0A3Q2Q5A5</accession>
<feature type="region of interest" description="Disordered" evidence="1">
    <location>
        <begin position="116"/>
        <end position="203"/>
    </location>
</feature>
<dbReference type="Pfam" id="PF15257">
    <property type="entry name" value="DUF4590"/>
    <property type="match status" value="1"/>
</dbReference>
<evidence type="ECO:0000313" key="4">
    <source>
        <dbReference type="Proteomes" id="UP000265000"/>
    </source>
</evidence>
<dbReference type="PANTHER" id="PTHR23034:SF2">
    <property type="entry name" value="GLUTAMATE-RICH PROTEIN 3"/>
    <property type="match status" value="1"/>
</dbReference>
<protein>
    <submittedName>
        <fullName evidence="3">Glutamate-rich 3</fullName>
    </submittedName>
</protein>
<feature type="compositionally biased region" description="Acidic residues" evidence="1">
    <location>
        <begin position="468"/>
        <end position="481"/>
    </location>
</feature>
<evidence type="ECO:0000256" key="1">
    <source>
        <dbReference type="SAM" id="MobiDB-lite"/>
    </source>
</evidence>
<name>A0A3Q2Q5A5_FUNHE</name>
<proteinExistence type="predicted"/>
<reference evidence="3" key="1">
    <citation type="submission" date="2025-08" db="UniProtKB">
        <authorList>
            <consortium name="Ensembl"/>
        </authorList>
    </citation>
    <scope>IDENTIFICATION</scope>
</reference>
<feature type="compositionally biased region" description="Low complexity" evidence="1">
    <location>
        <begin position="177"/>
        <end position="190"/>
    </location>
</feature>
<dbReference type="PANTHER" id="PTHR23034">
    <property type="entry name" value="GLUTAMATE-RICH PROTEIN 3"/>
    <property type="match status" value="1"/>
</dbReference>
<dbReference type="AlphaFoldDB" id="A0A3Q2Q5A5"/>
<feature type="region of interest" description="Disordered" evidence="1">
    <location>
        <begin position="400"/>
        <end position="518"/>
    </location>
</feature>
<reference evidence="3" key="2">
    <citation type="submission" date="2025-09" db="UniProtKB">
        <authorList>
            <consortium name="Ensembl"/>
        </authorList>
    </citation>
    <scope>IDENTIFICATION</scope>
</reference>
<feature type="domain" description="DUF4590" evidence="2">
    <location>
        <begin position="293"/>
        <end position="406"/>
    </location>
</feature>
<dbReference type="Proteomes" id="UP000265000">
    <property type="component" value="Unplaced"/>
</dbReference>
<feature type="compositionally biased region" description="Acidic residues" evidence="1">
    <location>
        <begin position="509"/>
        <end position="518"/>
    </location>
</feature>